<dbReference type="Proteomes" id="UP000613030">
    <property type="component" value="Unassembled WGS sequence"/>
</dbReference>
<accession>A0ABS1KSM7</accession>
<dbReference type="Pfam" id="PF01497">
    <property type="entry name" value="Peripla_BP_2"/>
    <property type="match status" value="1"/>
</dbReference>
<dbReference type="EMBL" id="JAERRB010000004">
    <property type="protein sequence ID" value="MBL0742355.1"/>
    <property type="molecule type" value="Genomic_DNA"/>
</dbReference>
<dbReference type="PROSITE" id="PS50983">
    <property type="entry name" value="FE_B12_PBP"/>
    <property type="match status" value="1"/>
</dbReference>
<dbReference type="PANTHER" id="PTHR30535:SF34">
    <property type="entry name" value="MOLYBDATE-BINDING PROTEIN MOLA"/>
    <property type="match status" value="1"/>
</dbReference>
<keyword evidence="3" id="KW-1185">Reference proteome</keyword>
<feature type="domain" description="Fe/B12 periplasmic-binding" evidence="1">
    <location>
        <begin position="92"/>
        <end position="364"/>
    </location>
</feature>
<dbReference type="InterPro" id="IPR050902">
    <property type="entry name" value="ABC_Transporter_SBP"/>
</dbReference>
<dbReference type="Gene3D" id="3.40.50.1980">
    <property type="entry name" value="Nitrogenase molybdenum iron protein domain"/>
    <property type="match status" value="2"/>
</dbReference>
<comment type="caution">
    <text evidence="2">The sequence shown here is derived from an EMBL/GenBank/DDBJ whole genome shotgun (WGS) entry which is preliminary data.</text>
</comment>
<gene>
    <name evidence="2" type="ORF">JI741_14085</name>
</gene>
<dbReference type="InterPro" id="IPR002491">
    <property type="entry name" value="ABC_transptr_periplasmic_BD"/>
</dbReference>
<dbReference type="PROSITE" id="PS51257">
    <property type="entry name" value="PROKAR_LIPOPROTEIN"/>
    <property type="match status" value="1"/>
</dbReference>
<name>A0ABS1KSM7_9BACT</name>
<evidence type="ECO:0000313" key="3">
    <source>
        <dbReference type="Proteomes" id="UP000613030"/>
    </source>
</evidence>
<dbReference type="CDD" id="cd01141">
    <property type="entry name" value="TroA_d"/>
    <property type="match status" value="1"/>
</dbReference>
<dbReference type="PANTHER" id="PTHR30535">
    <property type="entry name" value="VITAMIN B12-BINDING PROTEIN"/>
    <property type="match status" value="1"/>
</dbReference>
<dbReference type="RefSeq" id="WP_202010512.1">
    <property type="nucleotide sequence ID" value="NZ_JAERRB010000004.1"/>
</dbReference>
<sequence>MRKFLIVIVLGAMACAGRKTEQAVVETHDTSTLALTYASGFRVRYEGNAKHVEVTHPFPGAVTGYKYLLVPRDQPIPTHADDEKVIRIPLQSIVCTATTHIPLLDYLHESDKLVGFPTTDYISSEVMRKRVDAGDIQELGVDKGLNLERLAVLNPGVVMGYTTSSDYGQFKKVEELGLPVVLNAEYLEKHPLGRAEWIKFMALFFNKEKMADSIFQAIEKNYLATKAIAQPIAKKPTVLSGVVYSEAWFLPGGKNYASTILSDAGCDYLWSEDPSNGFLQLSFESVYEKAHDADLWIGVGSFASLPEIKAADKRYTRFKAFQQDQVYAYDARKGAKGGSEYLELGYLRPDIILNDLVKIAHPEALPTHELFFYRQLK</sequence>
<proteinExistence type="predicted"/>
<dbReference type="SUPFAM" id="SSF53807">
    <property type="entry name" value="Helical backbone' metal receptor"/>
    <property type="match status" value="1"/>
</dbReference>
<protein>
    <submittedName>
        <fullName evidence="2">ABC transporter substrate-binding protein</fullName>
    </submittedName>
</protein>
<reference evidence="2 3" key="1">
    <citation type="submission" date="2021-01" db="EMBL/GenBank/DDBJ databases">
        <title>Chryseolinea sp. Jin1 Genome sequencing and assembly.</title>
        <authorList>
            <person name="Kim I."/>
        </authorList>
    </citation>
    <scope>NUCLEOTIDE SEQUENCE [LARGE SCALE GENOMIC DNA]</scope>
    <source>
        <strain evidence="2 3">Jin1</strain>
    </source>
</reference>
<evidence type="ECO:0000259" key="1">
    <source>
        <dbReference type="PROSITE" id="PS50983"/>
    </source>
</evidence>
<organism evidence="2 3">
    <name type="scientific">Chryseolinea lacunae</name>
    <dbReference type="NCBI Taxonomy" id="2801331"/>
    <lineage>
        <taxon>Bacteria</taxon>
        <taxon>Pseudomonadati</taxon>
        <taxon>Bacteroidota</taxon>
        <taxon>Cytophagia</taxon>
        <taxon>Cytophagales</taxon>
        <taxon>Fulvivirgaceae</taxon>
        <taxon>Chryseolinea</taxon>
    </lineage>
</organism>
<evidence type="ECO:0000313" key="2">
    <source>
        <dbReference type="EMBL" id="MBL0742355.1"/>
    </source>
</evidence>